<name>A0A914V722_9BILA</name>
<evidence type="ECO:0000313" key="3">
    <source>
        <dbReference type="WBParaSite" id="PSAMB.scaffold1618size29329.g14015.t1"/>
    </source>
</evidence>
<feature type="chain" id="PRO_5037849870" evidence="1">
    <location>
        <begin position="20"/>
        <end position="82"/>
    </location>
</feature>
<evidence type="ECO:0000313" key="2">
    <source>
        <dbReference type="Proteomes" id="UP000887566"/>
    </source>
</evidence>
<protein>
    <submittedName>
        <fullName evidence="3">Uncharacterized protein</fullName>
    </submittedName>
</protein>
<sequence length="82" mass="9510">MASLSALLLLTSLFACSFANWQSDDEEALAWMGKLGFRFRRLDPFMNDYAHPRYEMMNNEWNLNNLGKRFQAPANDGSKNMK</sequence>
<dbReference type="AlphaFoldDB" id="A0A914V722"/>
<dbReference type="Proteomes" id="UP000887566">
    <property type="component" value="Unplaced"/>
</dbReference>
<dbReference type="WBParaSite" id="PSAMB.scaffold1618size29329.g14015.t1">
    <property type="protein sequence ID" value="PSAMB.scaffold1618size29329.g14015.t1"/>
    <property type="gene ID" value="PSAMB.scaffold1618size29329.g14015"/>
</dbReference>
<feature type="signal peptide" evidence="1">
    <location>
        <begin position="1"/>
        <end position="19"/>
    </location>
</feature>
<organism evidence="2 3">
    <name type="scientific">Plectus sambesii</name>
    <dbReference type="NCBI Taxonomy" id="2011161"/>
    <lineage>
        <taxon>Eukaryota</taxon>
        <taxon>Metazoa</taxon>
        <taxon>Ecdysozoa</taxon>
        <taxon>Nematoda</taxon>
        <taxon>Chromadorea</taxon>
        <taxon>Plectida</taxon>
        <taxon>Plectina</taxon>
        <taxon>Plectoidea</taxon>
        <taxon>Plectidae</taxon>
        <taxon>Plectus</taxon>
    </lineage>
</organism>
<reference evidence="3" key="1">
    <citation type="submission" date="2022-11" db="UniProtKB">
        <authorList>
            <consortium name="WormBaseParasite"/>
        </authorList>
    </citation>
    <scope>IDENTIFICATION</scope>
</reference>
<accession>A0A914V722</accession>
<keyword evidence="2" id="KW-1185">Reference proteome</keyword>
<evidence type="ECO:0000256" key="1">
    <source>
        <dbReference type="SAM" id="SignalP"/>
    </source>
</evidence>
<keyword evidence="1" id="KW-0732">Signal</keyword>
<proteinExistence type="predicted"/>